<organism evidence="2 3">
    <name type="scientific">Meloidogyne enterolobii</name>
    <name type="common">Root-knot nematode worm</name>
    <name type="synonym">Meloidogyne mayaguensis</name>
    <dbReference type="NCBI Taxonomy" id="390850"/>
    <lineage>
        <taxon>Eukaryota</taxon>
        <taxon>Metazoa</taxon>
        <taxon>Ecdysozoa</taxon>
        <taxon>Nematoda</taxon>
        <taxon>Chromadorea</taxon>
        <taxon>Rhabditida</taxon>
        <taxon>Tylenchina</taxon>
        <taxon>Tylenchomorpha</taxon>
        <taxon>Tylenchoidea</taxon>
        <taxon>Meloidogynidae</taxon>
        <taxon>Meloidogyninae</taxon>
        <taxon>Meloidogyne</taxon>
    </lineage>
</organism>
<evidence type="ECO:0000313" key="3">
    <source>
        <dbReference type="Proteomes" id="UP000580250"/>
    </source>
</evidence>
<feature type="transmembrane region" description="Helical" evidence="1">
    <location>
        <begin position="6"/>
        <end position="25"/>
    </location>
</feature>
<gene>
    <name evidence="2" type="ORF">MENT_LOCUS23416</name>
</gene>
<proteinExistence type="predicted"/>
<comment type="caution">
    <text evidence="2">The sequence shown here is derived from an EMBL/GenBank/DDBJ whole genome shotgun (WGS) entry which is preliminary data.</text>
</comment>
<evidence type="ECO:0000256" key="1">
    <source>
        <dbReference type="SAM" id="Phobius"/>
    </source>
</evidence>
<dbReference type="Proteomes" id="UP000580250">
    <property type="component" value="Unassembled WGS sequence"/>
</dbReference>
<protein>
    <submittedName>
        <fullName evidence="2">Uncharacterized protein</fullName>
    </submittedName>
</protein>
<keyword evidence="1" id="KW-0812">Transmembrane</keyword>
<name>A0A6V7VAH2_MELEN</name>
<keyword evidence="1" id="KW-0472">Membrane</keyword>
<dbReference type="AlphaFoldDB" id="A0A6V7VAH2"/>
<dbReference type="EMBL" id="CAJEWN010000192">
    <property type="protein sequence ID" value="CAD2171893.1"/>
    <property type="molecule type" value="Genomic_DNA"/>
</dbReference>
<reference evidence="2 3" key="1">
    <citation type="submission" date="2020-08" db="EMBL/GenBank/DDBJ databases">
        <authorList>
            <person name="Koutsovoulos G."/>
            <person name="Danchin GJ E."/>
        </authorList>
    </citation>
    <scope>NUCLEOTIDE SEQUENCE [LARGE SCALE GENOMIC DNA]</scope>
</reference>
<sequence length="53" mass="6467">MWKRFISHYLLINLFTFNLCSNIFSSKFAAKIKRRDKIHKIHFALVMNILRQI</sequence>
<keyword evidence="1" id="KW-1133">Transmembrane helix</keyword>
<accession>A0A6V7VAH2</accession>
<evidence type="ECO:0000313" key="2">
    <source>
        <dbReference type="EMBL" id="CAD2171893.1"/>
    </source>
</evidence>